<dbReference type="HOGENOM" id="CLU_1145224_0_0_2"/>
<accession>D7E703</accession>
<sequence precursor="true">MNSEIILNILICLAITVSSFTLAWVLGKNKLKQNNKPSLWSLISLWFLIGVTYLTISIGIFAEYLQHQYLNTAMLNLGSVSFAFVSVPLVFFITYVIIGDKNISSIISSVFAIFSILYLNYFHSINAGNLGATDHSSIISVSGDLTIYMYIIALFIIPTSMILGLLLLLLLQKLPRSTHYKKTLPLVGMSLVFDFMMLDVLTLTETMQLSARIFIVVGIVLTFLAYFPPDSYQKKIRVNDYS</sequence>
<keyword evidence="1" id="KW-1133">Transmembrane helix</keyword>
<feature type="transmembrane region" description="Helical" evidence="1">
    <location>
        <begin position="6"/>
        <end position="27"/>
    </location>
</feature>
<evidence type="ECO:0000313" key="2">
    <source>
        <dbReference type="EMBL" id="ADI73627.1"/>
    </source>
</evidence>
<dbReference type="AlphaFoldDB" id="D7E703"/>
<feature type="transmembrane region" description="Helical" evidence="1">
    <location>
        <begin position="183"/>
        <end position="203"/>
    </location>
</feature>
<dbReference type="EMBL" id="CP002069">
    <property type="protein sequence ID" value="ADI73627.1"/>
    <property type="molecule type" value="Genomic_DNA"/>
</dbReference>
<feature type="transmembrane region" description="Helical" evidence="1">
    <location>
        <begin position="105"/>
        <end position="125"/>
    </location>
</feature>
<feature type="transmembrane region" description="Helical" evidence="1">
    <location>
        <begin position="145"/>
        <end position="171"/>
    </location>
</feature>
<reference evidence="2 3" key="1">
    <citation type="submission" date="2010-06" db="EMBL/GenBank/DDBJ databases">
        <title>Complete sequence chromosome of Methanohalobium evestigatum Z-7303.</title>
        <authorList>
            <consortium name="US DOE Joint Genome Institute"/>
            <person name="Lucas S."/>
            <person name="Copeland A."/>
            <person name="Lapidus A."/>
            <person name="Cheng J.-F."/>
            <person name="Bruce D."/>
            <person name="Goodwin L."/>
            <person name="Pitluck S."/>
            <person name="Saunders E."/>
            <person name="Detter J.C."/>
            <person name="Han C."/>
            <person name="Tapia R."/>
            <person name="Land M."/>
            <person name="Hauser L."/>
            <person name="Kyrpides N."/>
            <person name="Mikhailova N."/>
            <person name="Sieprawska-Lupa M."/>
            <person name="Whitman W.B."/>
            <person name="Anderson I."/>
            <person name="Woyke T."/>
        </authorList>
    </citation>
    <scope>NUCLEOTIDE SEQUENCE [LARGE SCALE GENOMIC DNA]</scope>
    <source>
        <strain evidence="3">ATCC BAA-1072 / DSM 3721 / NBRC 107634 / OCM 161 / Z-7303</strain>
    </source>
</reference>
<evidence type="ECO:0000256" key="1">
    <source>
        <dbReference type="SAM" id="Phobius"/>
    </source>
</evidence>
<keyword evidence="3" id="KW-1185">Reference proteome</keyword>
<keyword evidence="1" id="KW-0472">Membrane</keyword>
<keyword evidence="1" id="KW-0812">Transmembrane</keyword>
<dbReference type="KEGG" id="mev:Metev_0726"/>
<feature type="transmembrane region" description="Helical" evidence="1">
    <location>
        <begin position="39"/>
        <end position="62"/>
    </location>
</feature>
<dbReference type="STRING" id="644295.Metev_0726"/>
<evidence type="ECO:0000313" key="3">
    <source>
        <dbReference type="Proteomes" id="UP000000391"/>
    </source>
</evidence>
<feature type="transmembrane region" description="Helical" evidence="1">
    <location>
        <begin position="209"/>
        <end position="227"/>
    </location>
</feature>
<feature type="transmembrane region" description="Helical" evidence="1">
    <location>
        <begin position="74"/>
        <end position="98"/>
    </location>
</feature>
<proteinExistence type="predicted"/>
<name>D7E703_METEZ</name>
<dbReference type="Proteomes" id="UP000000391">
    <property type="component" value="Chromosome"/>
</dbReference>
<protein>
    <submittedName>
        <fullName evidence="2">Uncharacterized protein</fullName>
    </submittedName>
</protein>
<gene>
    <name evidence="2" type="ordered locus">Metev_0726</name>
</gene>
<organism evidence="2 3">
    <name type="scientific">Methanohalobium evestigatum (strain ATCC BAA-1072 / DSM 3721 / NBRC 107634 / OCM 161 / Z-7303)</name>
    <dbReference type="NCBI Taxonomy" id="644295"/>
    <lineage>
        <taxon>Archaea</taxon>
        <taxon>Methanobacteriati</taxon>
        <taxon>Methanobacteriota</taxon>
        <taxon>Stenosarchaea group</taxon>
        <taxon>Methanomicrobia</taxon>
        <taxon>Methanosarcinales</taxon>
        <taxon>Methanosarcinaceae</taxon>
        <taxon>Methanohalobium</taxon>
    </lineage>
</organism>